<evidence type="ECO:0000313" key="5">
    <source>
        <dbReference type="Proteomes" id="UP000030081"/>
    </source>
</evidence>
<proteinExistence type="inferred from homology"/>
<feature type="chain" id="PRO_5042878135" evidence="3">
    <location>
        <begin position="19"/>
        <end position="444"/>
    </location>
</feature>
<feature type="compositionally biased region" description="Polar residues" evidence="2">
    <location>
        <begin position="41"/>
        <end position="54"/>
    </location>
</feature>
<dbReference type="EMBL" id="CP009618">
    <property type="protein sequence ID" value="AIW21164.1"/>
    <property type="molecule type" value="Genomic_DNA"/>
</dbReference>
<organism evidence="4 5">
    <name type="scientific">Vibrio coralliilyticus</name>
    <dbReference type="NCBI Taxonomy" id="190893"/>
    <lineage>
        <taxon>Bacteria</taxon>
        <taxon>Pseudomonadati</taxon>
        <taxon>Pseudomonadota</taxon>
        <taxon>Gammaproteobacteria</taxon>
        <taxon>Vibrionales</taxon>
        <taxon>Vibrionaceae</taxon>
        <taxon>Vibrio</taxon>
    </lineage>
</organism>
<dbReference type="RefSeq" id="WP_043010159.1">
    <property type="nucleotide sequence ID" value="NZ_CP009618.1"/>
</dbReference>
<dbReference type="PANTHER" id="PTHR36842:SF1">
    <property type="entry name" value="PROTEIN TOLB"/>
    <property type="match status" value="1"/>
</dbReference>
<evidence type="ECO:0000256" key="1">
    <source>
        <dbReference type="ARBA" id="ARBA00009820"/>
    </source>
</evidence>
<dbReference type="Proteomes" id="UP000030081">
    <property type="component" value="Chromosome 2"/>
</dbReference>
<protein>
    <submittedName>
        <fullName evidence="4">Uncharacterized protein</fullName>
    </submittedName>
</protein>
<comment type="similarity">
    <text evidence="1">Belongs to the TolB family.</text>
</comment>
<evidence type="ECO:0000313" key="4">
    <source>
        <dbReference type="EMBL" id="AIW21164.1"/>
    </source>
</evidence>
<evidence type="ECO:0000256" key="2">
    <source>
        <dbReference type="SAM" id="MobiDB-lite"/>
    </source>
</evidence>
<name>A0AAN0SEK4_9VIBR</name>
<dbReference type="InterPro" id="IPR011042">
    <property type="entry name" value="6-blade_b-propeller_TolB-like"/>
</dbReference>
<gene>
    <name evidence="4" type="ORF">IX92_19240</name>
</gene>
<keyword evidence="5" id="KW-1185">Reference proteome</keyword>
<evidence type="ECO:0000256" key="3">
    <source>
        <dbReference type="SAM" id="SignalP"/>
    </source>
</evidence>
<accession>A0AAN0SEK4</accession>
<dbReference type="AlphaFoldDB" id="A0AAN0SEK4"/>
<dbReference type="KEGG" id="vcy:IX92_19240"/>
<feature type="signal peptide" evidence="3">
    <location>
        <begin position="1"/>
        <end position="18"/>
    </location>
</feature>
<dbReference type="Pfam" id="PF07676">
    <property type="entry name" value="PD40"/>
    <property type="match status" value="1"/>
</dbReference>
<feature type="region of interest" description="Disordered" evidence="2">
    <location>
        <begin position="36"/>
        <end position="57"/>
    </location>
</feature>
<dbReference type="PANTHER" id="PTHR36842">
    <property type="entry name" value="PROTEIN TOLB HOMOLOG"/>
    <property type="match status" value="1"/>
</dbReference>
<dbReference type="SUPFAM" id="SSF82171">
    <property type="entry name" value="DPP6 N-terminal domain-like"/>
    <property type="match status" value="1"/>
</dbReference>
<dbReference type="Gene3D" id="2.120.10.30">
    <property type="entry name" value="TolB, C-terminal domain"/>
    <property type="match status" value="1"/>
</dbReference>
<dbReference type="InterPro" id="IPR011659">
    <property type="entry name" value="WD40"/>
</dbReference>
<reference evidence="4 5" key="1">
    <citation type="submission" date="2014-10" db="EMBL/GenBank/DDBJ databases">
        <title>The Complete Genome Sequence for the Shellfish Pathogen Vibrio coralliilyticus RE98 Isolated from a Shellfish Hatchery.</title>
        <authorList>
            <person name="Richards G.P."/>
            <person name="Bono J.L."/>
            <person name="Watson M.A."/>
            <person name="Needleman D.S."/>
        </authorList>
    </citation>
    <scope>NUCLEOTIDE SEQUENCE [LARGE SCALE GENOMIC DNA]</scope>
    <source>
        <strain evidence="4 5">RE98</strain>
    </source>
</reference>
<sequence>MRILCFAFLASFMLSVHAVEFDPNLNSIGEEPEYGPYPIMSDSNSKPATSSLVSASRPRSAAMTRDSKYIIFEANRNELVSDGVEREWFIKNTETYELEKIGRPSSLDPKVHMNKATISPNGRYIGFTYYVSPVWRSVVWDRLTGEMKAAEYDENHQPIETANTAPRTPYQINDRLVILSDYMGKFSITDLTDKTTRIMNIDINGNEATNWLSYLRPFSDDGRYIVYKTSRDQMDAENISEDPSKETALYIYDSVKDKHTKISHSRKENHAFAGSNQYAFSISADGKHVIYTARRPSEPEYSHYEEFTSYLVVYNISAQTYEYVTDVNGKLIQNIATPSISNDAESIAFTTRNDDYLSVGSNSNYQVVYFDRVNNKMIQPSISQMTGAPTSQTIHPVVYGNGKGVFWTGYGAPLLEGETSGMHYYIIGEPAEPIIPEICLPYIN</sequence>
<keyword evidence="3" id="KW-0732">Signal</keyword>